<dbReference type="InterPro" id="IPR058663">
    <property type="entry name" value="PucR-like_N"/>
</dbReference>
<protein>
    <submittedName>
        <fullName evidence="3">Helix-turn-helix domain-containing protein</fullName>
    </submittedName>
</protein>
<feature type="domain" description="PucR-like N-terminal" evidence="2">
    <location>
        <begin position="19"/>
        <end position="180"/>
    </location>
</feature>
<dbReference type="PANTHER" id="PTHR33744">
    <property type="entry name" value="CARBOHYDRATE DIACID REGULATOR"/>
    <property type="match status" value="1"/>
</dbReference>
<reference evidence="3 4" key="1">
    <citation type="journal article" date="2019" name="Int. J. Syst. Evol. Microbiol.">
        <title>The Global Catalogue of Microorganisms (GCM) 10K type strain sequencing project: providing services to taxonomists for standard genome sequencing and annotation.</title>
        <authorList>
            <consortium name="The Broad Institute Genomics Platform"/>
            <consortium name="The Broad Institute Genome Sequencing Center for Infectious Disease"/>
            <person name="Wu L."/>
            <person name="Ma J."/>
        </authorList>
    </citation>
    <scope>NUCLEOTIDE SEQUENCE [LARGE SCALE GENOMIC DNA]</scope>
    <source>
        <strain evidence="3 4">JCM 15481</strain>
    </source>
</reference>
<dbReference type="InterPro" id="IPR051448">
    <property type="entry name" value="CdaR-like_regulators"/>
</dbReference>
<proteinExistence type="predicted"/>
<evidence type="ECO:0000259" key="1">
    <source>
        <dbReference type="Pfam" id="PF13556"/>
    </source>
</evidence>
<dbReference type="Pfam" id="PF25906">
    <property type="entry name" value="PucR-like_N"/>
    <property type="match status" value="1"/>
</dbReference>
<name>A0ABN2YDZ0_9ACTN</name>
<keyword evidence="4" id="KW-1185">Reference proteome</keyword>
<accession>A0ABN2YDZ0</accession>
<dbReference type="Gene3D" id="1.10.10.2840">
    <property type="entry name" value="PucR C-terminal helix-turn-helix domain"/>
    <property type="match status" value="1"/>
</dbReference>
<feature type="domain" description="PucR C-terminal helix-turn-helix" evidence="1">
    <location>
        <begin position="337"/>
        <end position="394"/>
    </location>
</feature>
<gene>
    <name evidence="3" type="ORF">GCM10009802_30360</name>
</gene>
<dbReference type="Pfam" id="PF13556">
    <property type="entry name" value="HTH_30"/>
    <property type="match status" value="1"/>
</dbReference>
<evidence type="ECO:0000313" key="3">
    <source>
        <dbReference type="EMBL" id="GAA2125060.1"/>
    </source>
</evidence>
<sequence>MQMPDAGPAAGLVEPPEPLPQEFAAVMRPELPSLVAEIAQEISRAIPEYDELLGGPYGEVLQQSVEQNLSAFVERVANPDSPAGRQDDLCRRLGRFEAYEGRSFQYLRSALRIGARVALRRAKSVGSRYNISPTLMAMFADAVFAHVDATEELCREGYLEAQSGPEDDGARRRRLLRLLLAGGATPLAHPAVTELADGAGWPLPEVATPVALGGERGPDPAALPDDVLVELADPQPHLLLPGRLTGERRAELDAARAGSRPAIGVTVPLGGSADSLRWARQALAHAEAGLIRDRPVFACADHLVTLWLLADPPLAEELARRRLAPLAGHTAVRRDRLVDTLRVWLTTRGTAARMARLLHVHPQTVRYRLRSLHRLFGAQLDDHDERFAVEVAVRTLHLRKRGDDG</sequence>
<evidence type="ECO:0000259" key="2">
    <source>
        <dbReference type="Pfam" id="PF25906"/>
    </source>
</evidence>
<dbReference type="InterPro" id="IPR025736">
    <property type="entry name" value="PucR_C-HTH_dom"/>
</dbReference>
<organism evidence="3 4">
    <name type="scientific">Streptomyces synnematoformans</name>
    <dbReference type="NCBI Taxonomy" id="415721"/>
    <lineage>
        <taxon>Bacteria</taxon>
        <taxon>Bacillati</taxon>
        <taxon>Actinomycetota</taxon>
        <taxon>Actinomycetes</taxon>
        <taxon>Kitasatosporales</taxon>
        <taxon>Streptomycetaceae</taxon>
        <taxon>Streptomyces</taxon>
    </lineage>
</organism>
<dbReference type="EMBL" id="BAAAPF010000086">
    <property type="protein sequence ID" value="GAA2125060.1"/>
    <property type="molecule type" value="Genomic_DNA"/>
</dbReference>
<dbReference type="Proteomes" id="UP001500443">
    <property type="component" value="Unassembled WGS sequence"/>
</dbReference>
<evidence type="ECO:0000313" key="4">
    <source>
        <dbReference type="Proteomes" id="UP001500443"/>
    </source>
</evidence>
<dbReference type="PANTHER" id="PTHR33744:SF1">
    <property type="entry name" value="DNA-BINDING TRANSCRIPTIONAL ACTIVATOR ADER"/>
    <property type="match status" value="1"/>
</dbReference>
<dbReference type="InterPro" id="IPR042070">
    <property type="entry name" value="PucR_C-HTH_sf"/>
</dbReference>
<comment type="caution">
    <text evidence="3">The sequence shown here is derived from an EMBL/GenBank/DDBJ whole genome shotgun (WGS) entry which is preliminary data.</text>
</comment>